<dbReference type="GO" id="GO:0030288">
    <property type="term" value="C:outer membrane-bounded periplasmic space"/>
    <property type="evidence" value="ECO:0007669"/>
    <property type="project" value="TreeGrafter"/>
</dbReference>
<keyword evidence="5" id="KW-0560">Oxidoreductase</keyword>
<evidence type="ECO:0000313" key="8">
    <source>
        <dbReference type="Proteomes" id="UP000032515"/>
    </source>
</evidence>
<evidence type="ECO:0000313" key="7">
    <source>
        <dbReference type="EMBL" id="KIZ39318.1"/>
    </source>
</evidence>
<dbReference type="FunFam" id="2.40.40.20:FF:000009">
    <property type="entry name" value="Biotin sulfoxide reductase 2"/>
    <property type="match status" value="1"/>
</dbReference>
<keyword evidence="4" id="KW-0479">Metal-binding</keyword>
<organism evidence="7 8">
    <name type="scientific">Rhodopseudomonas palustris</name>
    <dbReference type="NCBI Taxonomy" id="1076"/>
    <lineage>
        <taxon>Bacteria</taxon>
        <taxon>Pseudomonadati</taxon>
        <taxon>Pseudomonadota</taxon>
        <taxon>Alphaproteobacteria</taxon>
        <taxon>Hyphomicrobiales</taxon>
        <taxon>Nitrobacteraceae</taxon>
        <taxon>Rhodopseudomonas</taxon>
    </lineage>
</organism>
<dbReference type="CDD" id="cd02793">
    <property type="entry name" value="MopB_CT_DMSOR-BSOR-TMAOR"/>
    <property type="match status" value="1"/>
</dbReference>
<dbReference type="GO" id="GO:0016491">
    <property type="term" value="F:oxidoreductase activity"/>
    <property type="evidence" value="ECO:0007669"/>
    <property type="project" value="UniProtKB-KW"/>
</dbReference>
<feature type="non-terminal residue" evidence="7">
    <location>
        <position position="1"/>
    </location>
</feature>
<evidence type="ECO:0000259" key="6">
    <source>
        <dbReference type="Pfam" id="PF01568"/>
    </source>
</evidence>
<reference evidence="7 8" key="1">
    <citation type="submission" date="2014-11" db="EMBL/GenBank/DDBJ databases">
        <title>Genomics and ecophysiology of heterotrophic nitrogen fixing bacteria isolated from estuarine surface water.</title>
        <authorList>
            <person name="Bentzon-Tilia M."/>
            <person name="Severin I."/>
            <person name="Hansen L.H."/>
            <person name="Riemann L."/>
        </authorList>
    </citation>
    <scope>NUCLEOTIDE SEQUENCE [LARGE SCALE GENOMIC DNA]</scope>
    <source>
        <strain evidence="7 8">BAL398</strain>
    </source>
</reference>
<dbReference type="RefSeq" id="WP_044415093.1">
    <property type="nucleotide sequence ID" value="NZ_JXXE01000440.1"/>
</dbReference>
<name>A0A0D7EF13_RHOPL</name>
<dbReference type="GO" id="GO:0043546">
    <property type="term" value="F:molybdopterin cofactor binding"/>
    <property type="evidence" value="ECO:0007669"/>
    <property type="project" value="InterPro"/>
</dbReference>
<protein>
    <submittedName>
        <fullName evidence="7">Trimethylamine N-oxide reductase I catalytic subunit</fullName>
    </submittedName>
</protein>
<dbReference type="InterPro" id="IPR009010">
    <property type="entry name" value="Asp_de-COase-like_dom_sf"/>
</dbReference>
<dbReference type="PATRIC" id="fig|1076.23.peg.4823"/>
<proteinExistence type="inferred from homology"/>
<sequence length="155" mass="17047">EWLGQKDKTYPLHMNSNHPLHRMHSQLNGTRVRKIYEVADREPCLINTKDAAARGIKSGDVVRVFNGRGQCLAGAVVSDDIRPNVIQLQEGAWYDPVDVKDPNTLCKHGDVNVLTLDIGSSRLAQATSAHTCLVDVEKYTGTLPKVTVFDAPTNA</sequence>
<evidence type="ECO:0000256" key="2">
    <source>
        <dbReference type="ARBA" id="ARBA00010312"/>
    </source>
</evidence>
<dbReference type="InterPro" id="IPR050612">
    <property type="entry name" value="Prok_Mopterin_Oxidored"/>
</dbReference>
<comment type="caution">
    <text evidence="7">The sequence shown here is derived from an EMBL/GenBank/DDBJ whole genome shotgun (WGS) entry which is preliminary data.</text>
</comment>
<evidence type="ECO:0000256" key="4">
    <source>
        <dbReference type="ARBA" id="ARBA00022723"/>
    </source>
</evidence>
<dbReference type="GO" id="GO:0009055">
    <property type="term" value="F:electron transfer activity"/>
    <property type="evidence" value="ECO:0007669"/>
    <property type="project" value="TreeGrafter"/>
</dbReference>
<gene>
    <name evidence="7" type="ORF">OO17_20760</name>
</gene>
<accession>A0A0D7EF13</accession>
<dbReference type="Pfam" id="PF01568">
    <property type="entry name" value="Molydop_binding"/>
    <property type="match status" value="1"/>
</dbReference>
<dbReference type="AlphaFoldDB" id="A0A0D7EF13"/>
<dbReference type="Proteomes" id="UP000032515">
    <property type="component" value="Unassembled WGS sequence"/>
</dbReference>
<dbReference type="InterPro" id="IPR006657">
    <property type="entry name" value="MoPterin_dinucl-bd_dom"/>
</dbReference>
<dbReference type="GO" id="GO:0030151">
    <property type="term" value="F:molybdenum ion binding"/>
    <property type="evidence" value="ECO:0007669"/>
    <property type="project" value="TreeGrafter"/>
</dbReference>
<evidence type="ECO:0000256" key="1">
    <source>
        <dbReference type="ARBA" id="ARBA00001942"/>
    </source>
</evidence>
<dbReference type="Gene3D" id="2.40.40.20">
    <property type="match status" value="1"/>
</dbReference>
<evidence type="ECO:0000256" key="5">
    <source>
        <dbReference type="ARBA" id="ARBA00023002"/>
    </source>
</evidence>
<comment type="cofactor">
    <cofactor evidence="1">
        <name>Mo-bis(molybdopterin guanine dinucleotide)</name>
        <dbReference type="ChEBI" id="CHEBI:60539"/>
    </cofactor>
</comment>
<dbReference type="PANTHER" id="PTHR43742">
    <property type="entry name" value="TRIMETHYLAMINE-N-OXIDE REDUCTASE"/>
    <property type="match status" value="1"/>
</dbReference>
<dbReference type="EMBL" id="JXXE01000440">
    <property type="protein sequence ID" value="KIZ39318.1"/>
    <property type="molecule type" value="Genomic_DNA"/>
</dbReference>
<keyword evidence="3" id="KW-0500">Molybdenum</keyword>
<comment type="similarity">
    <text evidence="2">Belongs to the prokaryotic molybdopterin-containing oxidoreductase family.</text>
</comment>
<dbReference type="SUPFAM" id="SSF50692">
    <property type="entry name" value="ADC-like"/>
    <property type="match status" value="1"/>
</dbReference>
<evidence type="ECO:0000256" key="3">
    <source>
        <dbReference type="ARBA" id="ARBA00022505"/>
    </source>
</evidence>
<dbReference type="PANTHER" id="PTHR43742:SF10">
    <property type="entry name" value="TRIMETHYLAMINE-N-OXIDE REDUCTASE 2"/>
    <property type="match status" value="1"/>
</dbReference>
<dbReference type="GO" id="GO:0009061">
    <property type="term" value="P:anaerobic respiration"/>
    <property type="evidence" value="ECO:0007669"/>
    <property type="project" value="TreeGrafter"/>
</dbReference>
<feature type="domain" description="Molybdopterin dinucleotide-binding" evidence="6">
    <location>
        <begin position="12"/>
        <end position="132"/>
    </location>
</feature>
<dbReference type="InterPro" id="IPR041954">
    <property type="entry name" value="CT_DMSOR/BSOR/TMAOR"/>
</dbReference>